<dbReference type="AlphaFoldDB" id="A0A812Y4B4"/>
<evidence type="ECO:0000313" key="1">
    <source>
        <dbReference type="EMBL" id="CAE7761917.1"/>
    </source>
</evidence>
<proteinExistence type="predicted"/>
<keyword evidence="2" id="KW-1185">Reference proteome</keyword>
<gene>
    <name evidence="1" type="primary">cbpA</name>
    <name evidence="1" type="ORF">SPIL2461_LOCUS22249</name>
</gene>
<dbReference type="EMBL" id="CAJNIZ010047082">
    <property type="protein sequence ID" value="CAE7761917.1"/>
    <property type="molecule type" value="Genomic_DNA"/>
</dbReference>
<name>A0A812Y4B4_SYMPI</name>
<sequence length="292" mass="32172">MHTSSISEALLLAEVGPDAVQVLRPHYAALVGVADLAQNAGGQQLRSLLRHIGELTGKLAALEAQLFKVGEAFDAEFENLGVLAQQEEIRRLRIELQVLGSQQRQHTQELEAERLRAAGSNLSAETLGQEKAKLKAALRRVDEDQREQLEILSMQALEEKRRSQQMLEAKHHELIASRQAAGTQEAMLSEVRSLMPVAVVAAQFTKDPHSPAMKLARGPVLLSSTTSVRIPVLALRWGPGISLNSTPGWEAVREGLFSWLHRLQTGVAQPEQAELNVCEVDGRWSTAQVWRT</sequence>
<comment type="caution">
    <text evidence="1">The sequence shown here is derived from an EMBL/GenBank/DDBJ whole genome shotgun (WGS) entry which is preliminary data.</text>
</comment>
<dbReference type="Proteomes" id="UP000649617">
    <property type="component" value="Unassembled WGS sequence"/>
</dbReference>
<evidence type="ECO:0000313" key="2">
    <source>
        <dbReference type="Proteomes" id="UP000649617"/>
    </source>
</evidence>
<accession>A0A812Y4B4</accession>
<protein>
    <submittedName>
        <fullName evidence="1">CbpA protein</fullName>
    </submittedName>
</protein>
<organism evidence="1 2">
    <name type="scientific">Symbiodinium pilosum</name>
    <name type="common">Dinoflagellate</name>
    <dbReference type="NCBI Taxonomy" id="2952"/>
    <lineage>
        <taxon>Eukaryota</taxon>
        <taxon>Sar</taxon>
        <taxon>Alveolata</taxon>
        <taxon>Dinophyceae</taxon>
        <taxon>Suessiales</taxon>
        <taxon>Symbiodiniaceae</taxon>
        <taxon>Symbiodinium</taxon>
    </lineage>
</organism>
<reference evidence="1" key="1">
    <citation type="submission" date="2021-02" db="EMBL/GenBank/DDBJ databases">
        <authorList>
            <person name="Dougan E. K."/>
            <person name="Rhodes N."/>
            <person name="Thang M."/>
            <person name="Chan C."/>
        </authorList>
    </citation>
    <scope>NUCLEOTIDE SEQUENCE</scope>
</reference>
<dbReference type="OrthoDB" id="66964at2759"/>